<organism evidence="2 3">
    <name type="scientific">Sporosarcina newyorkensis 2681</name>
    <dbReference type="NCBI Taxonomy" id="1027292"/>
    <lineage>
        <taxon>Bacteria</taxon>
        <taxon>Bacillati</taxon>
        <taxon>Bacillota</taxon>
        <taxon>Bacilli</taxon>
        <taxon>Bacillales</taxon>
        <taxon>Caryophanaceae</taxon>
        <taxon>Sporosarcina</taxon>
    </lineage>
</organism>
<feature type="chain" id="PRO_5039492294" evidence="1">
    <location>
        <begin position="23"/>
        <end position="78"/>
    </location>
</feature>
<evidence type="ECO:0000313" key="3">
    <source>
        <dbReference type="Proteomes" id="UP000005316"/>
    </source>
</evidence>
<comment type="caution">
    <text evidence="2">The sequence shown here is derived from an EMBL/GenBank/DDBJ whole genome shotgun (WGS) entry which is preliminary data.</text>
</comment>
<evidence type="ECO:0000256" key="1">
    <source>
        <dbReference type="SAM" id="SignalP"/>
    </source>
</evidence>
<feature type="signal peptide" evidence="1">
    <location>
        <begin position="1"/>
        <end position="22"/>
    </location>
</feature>
<evidence type="ECO:0000313" key="2">
    <source>
        <dbReference type="EMBL" id="EGQ26586.1"/>
    </source>
</evidence>
<dbReference type="Gene3D" id="3.40.190.10">
    <property type="entry name" value="Periplasmic binding protein-like II"/>
    <property type="match status" value="1"/>
</dbReference>
<dbReference type="SUPFAM" id="SSF53850">
    <property type="entry name" value="Periplasmic binding protein-like II"/>
    <property type="match status" value="1"/>
</dbReference>
<keyword evidence="1" id="KW-0732">Signal</keyword>
<protein>
    <submittedName>
        <fullName evidence="2">Glutamine-binding protein</fullName>
    </submittedName>
</protein>
<dbReference type="Proteomes" id="UP000005316">
    <property type="component" value="Unassembled WGS sequence"/>
</dbReference>
<dbReference type="EMBL" id="AFPZ01000039">
    <property type="protein sequence ID" value="EGQ26586.1"/>
    <property type="molecule type" value="Genomic_DNA"/>
</dbReference>
<gene>
    <name evidence="2" type="ORF">HMPREF9372_1425</name>
</gene>
<name>F9DRJ5_9BACL</name>
<proteinExistence type="predicted"/>
<dbReference type="OrthoDB" id="9811552at2"/>
<sequence>MKKTVSALLLILVLIIAGCSNNDGGGAGTTEKSTLKNIQDKKKLVVGIAPGYFPFEMKSTEGGYVGYDIDLAMQWVNG</sequence>
<dbReference type="RefSeq" id="WP_009766292.1">
    <property type="nucleotide sequence ID" value="NZ_GL982997.1"/>
</dbReference>
<reference evidence="2 3" key="1">
    <citation type="submission" date="2011-04" db="EMBL/GenBank/DDBJ databases">
        <authorList>
            <person name="Muzny D."/>
            <person name="Qin X."/>
            <person name="Deng J."/>
            <person name="Jiang H."/>
            <person name="Liu Y."/>
            <person name="Qu J."/>
            <person name="Song X.-Z."/>
            <person name="Zhang L."/>
            <person name="Thornton R."/>
            <person name="Coyle M."/>
            <person name="Francisco L."/>
            <person name="Jackson L."/>
            <person name="Javaid M."/>
            <person name="Korchina V."/>
            <person name="Kovar C."/>
            <person name="Mata R."/>
            <person name="Mathew T."/>
            <person name="Ngo R."/>
            <person name="Nguyen L."/>
            <person name="Nguyen N."/>
            <person name="Okwuonu G."/>
            <person name="Ongeri F."/>
            <person name="Pham C."/>
            <person name="Simmons D."/>
            <person name="Wilczek-Boney K."/>
            <person name="Hale W."/>
            <person name="Jakkamsetti A."/>
            <person name="Pham P."/>
            <person name="Ruth R."/>
            <person name="San Lucas F."/>
            <person name="Warren J."/>
            <person name="Zhang J."/>
            <person name="Zhao Z."/>
            <person name="Zhou C."/>
            <person name="Zhu D."/>
            <person name="Lee S."/>
            <person name="Bess C."/>
            <person name="Blankenburg K."/>
            <person name="Forbes L."/>
            <person name="Fu Q."/>
            <person name="Gubbala S."/>
            <person name="Hirani K."/>
            <person name="Jayaseelan J.C."/>
            <person name="Lara F."/>
            <person name="Munidasa M."/>
            <person name="Palculict T."/>
            <person name="Patil S."/>
            <person name="Pu L.-L."/>
            <person name="Saada N."/>
            <person name="Tang L."/>
            <person name="Weissenberger G."/>
            <person name="Zhu Y."/>
            <person name="Hemphill L."/>
            <person name="Shang Y."/>
            <person name="Youmans B."/>
            <person name="Ayvaz T."/>
            <person name="Ross M."/>
            <person name="Santibanez J."/>
            <person name="Aqrawi P."/>
            <person name="Gross S."/>
            <person name="Joshi V."/>
            <person name="Fowler G."/>
            <person name="Nazareth L."/>
            <person name="Reid J."/>
            <person name="Worley K."/>
            <person name="Petrosino J."/>
            <person name="Highlander S."/>
            <person name="Gibbs R."/>
        </authorList>
    </citation>
    <scope>NUCLEOTIDE SEQUENCE [LARGE SCALE GENOMIC DNA]</scope>
    <source>
        <strain evidence="2 3">2681</strain>
    </source>
</reference>
<dbReference type="PROSITE" id="PS51257">
    <property type="entry name" value="PROKAR_LIPOPROTEIN"/>
    <property type="match status" value="1"/>
</dbReference>
<accession>F9DRJ5</accession>
<dbReference type="HOGENOM" id="CLU_2620282_0_0_9"/>
<dbReference type="AlphaFoldDB" id="F9DRJ5"/>